<proteinExistence type="predicted"/>
<organism evidence="1 2">
    <name type="scientific">Trichobilharzia regenti</name>
    <name type="common">Nasal bird schistosome</name>
    <dbReference type="NCBI Taxonomy" id="157069"/>
    <lineage>
        <taxon>Eukaryota</taxon>
        <taxon>Metazoa</taxon>
        <taxon>Spiralia</taxon>
        <taxon>Lophotrochozoa</taxon>
        <taxon>Platyhelminthes</taxon>
        <taxon>Trematoda</taxon>
        <taxon>Digenea</taxon>
        <taxon>Strigeidida</taxon>
        <taxon>Schistosomatoidea</taxon>
        <taxon>Schistosomatidae</taxon>
        <taxon>Trichobilharzia</taxon>
    </lineage>
</organism>
<evidence type="ECO:0000313" key="1">
    <source>
        <dbReference type="Proteomes" id="UP000050795"/>
    </source>
</evidence>
<sequence>MIVVISHRYKQNTRNYWCSAHMSSARHHVYTRDDFFVSMLKSHQKSAYWGWCSEVFDTLRHFTSFLQSNSPFRPIPHQHLICDKEIWQTKHQHNSGCIDFR</sequence>
<dbReference type="AlphaFoldDB" id="A0AA85K9D9"/>
<name>A0AA85K9D9_TRIRE</name>
<accession>A0AA85K9D9</accession>
<keyword evidence="1" id="KW-1185">Reference proteome</keyword>
<dbReference type="Proteomes" id="UP000050795">
    <property type="component" value="Unassembled WGS sequence"/>
</dbReference>
<reference evidence="2" key="2">
    <citation type="submission" date="2023-11" db="UniProtKB">
        <authorList>
            <consortium name="WormBaseParasite"/>
        </authorList>
    </citation>
    <scope>IDENTIFICATION</scope>
</reference>
<protein>
    <submittedName>
        <fullName evidence="2">Uncharacterized protein</fullName>
    </submittedName>
</protein>
<evidence type="ECO:0000313" key="2">
    <source>
        <dbReference type="WBParaSite" id="TREG1_86250.1"/>
    </source>
</evidence>
<dbReference type="WBParaSite" id="TREG1_86250.1">
    <property type="protein sequence ID" value="TREG1_86250.1"/>
    <property type="gene ID" value="TREG1_86250"/>
</dbReference>
<reference evidence="1" key="1">
    <citation type="submission" date="2022-06" db="EMBL/GenBank/DDBJ databases">
        <authorList>
            <person name="Berger JAMES D."/>
            <person name="Berger JAMES D."/>
        </authorList>
    </citation>
    <scope>NUCLEOTIDE SEQUENCE [LARGE SCALE GENOMIC DNA]</scope>
</reference>